<name>A0ABM8CYV9_9NOCA</name>
<gene>
    <name evidence="2" type="ORF">IFM12276_32390</name>
</gene>
<accession>A0ABM8CYV9</accession>
<dbReference type="Proteomes" id="UP001317870">
    <property type="component" value="Chromosome"/>
</dbReference>
<feature type="region of interest" description="Disordered" evidence="1">
    <location>
        <begin position="1"/>
        <end position="22"/>
    </location>
</feature>
<dbReference type="EMBL" id="AP026978">
    <property type="protein sequence ID" value="BDU00211.1"/>
    <property type="molecule type" value="Genomic_DNA"/>
</dbReference>
<proteinExistence type="predicted"/>
<evidence type="ECO:0000313" key="2">
    <source>
        <dbReference type="EMBL" id="BDU00211.1"/>
    </source>
</evidence>
<protein>
    <submittedName>
        <fullName evidence="2">Uncharacterized protein</fullName>
    </submittedName>
</protein>
<evidence type="ECO:0000256" key="1">
    <source>
        <dbReference type="SAM" id="MobiDB-lite"/>
    </source>
</evidence>
<keyword evidence="3" id="KW-1185">Reference proteome</keyword>
<sequence length="82" mass="9553">MRETPEAEESLPRRGSPLPSEPDVHLSVFWHGLRMDFVACVTAACLFVQEWRARHWHDAVEVSMEDTDGYPRLPCERLYLEP</sequence>
<evidence type="ECO:0000313" key="3">
    <source>
        <dbReference type="Proteomes" id="UP001317870"/>
    </source>
</evidence>
<reference evidence="2 3" key="1">
    <citation type="submission" date="2022-11" db="EMBL/GenBank/DDBJ databases">
        <title>Genome Sequencing of Nocardia sp. ON39_IFM12276 and assembly.</title>
        <authorList>
            <person name="Shimojima M."/>
            <person name="Toyokawa M."/>
            <person name="Uesaka K."/>
        </authorList>
    </citation>
    <scope>NUCLEOTIDE SEQUENCE [LARGE SCALE GENOMIC DNA]</scope>
    <source>
        <strain evidence="2 3">IFM 12276</strain>
    </source>
</reference>
<organism evidence="2 3">
    <name type="scientific">Nocardia sputorum</name>
    <dbReference type="NCBI Taxonomy" id="2984338"/>
    <lineage>
        <taxon>Bacteria</taxon>
        <taxon>Bacillati</taxon>
        <taxon>Actinomycetota</taxon>
        <taxon>Actinomycetes</taxon>
        <taxon>Mycobacteriales</taxon>
        <taxon>Nocardiaceae</taxon>
        <taxon>Nocardia</taxon>
    </lineage>
</organism>
<dbReference type="RefSeq" id="WP_281880470.1">
    <property type="nucleotide sequence ID" value="NZ_AP026978.1"/>
</dbReference>